<name>A9D9A7_HOEPD</name>
<evidence type="ECO:0000313" key="14">
    <source>
        <dbReference type="EMBL" id="EDQ32896.1"/>
    </source>
</evidence>
<proteinExistence type="predicted"/>
<evidence type="ECO:0000256" key="3">
    <source>
        <dbReference type="ARBA" id="ARBA00012438"/>
    </source>
</evidence>
<dbReference type="SUPFAM" id="SSF55874">
    <property type="entry name" value="ATPase domain of HSP90 chaperone/DNA topoisomerase II/histidine kinase"/>
    <property type="match status" value="1"/>
</dbReference>
<dbReference type="InterPro" id="IPR036097">
    <property type="entry name" value="HisK_dim/P_sf"/>
</dbReference>
<dbReference type="CDD" id="cd00075">
    <property type="entry name" value="HATPase"/>
    <property type="match status" value="1"/>
</dbReference>
<dbReference type="Gene3D" id="3.30.565.10">
    <property type="entry name" value="Histidine kinase-like ATPase, C-terminal domain"/>
    <property type="match status" value="1"/>
</dbReference>
<feature type="domain" description="Histidine kinase" evidence="12">
    <location>
        <begin position="243"/>
        <end position="456"/>
    </location>
</feature>
<dbReference type="AlphaFoldDB" id="A9D9A7"/>
<comment type="caution">
    <text evidence="14">The sequence shown here is derived from an EMBL/GenBank/DDBJ whole genome shotgun (WGS) entry which is preliminary data.</text>
</comment>
<dbReference type="GO" id="GO:0005886">
    <property type="term" value="C:plasma membrane"/>
    <property type="evidence" value="ECO:0007669"/>
    <property type="project" value="TreeGrafter"/>
</dbReference>
<comment type="subcellular location">
    <subcellularLocation>
        <location evidence="2">Membrane</location>
    </subcellularLocation>
</comment>
<evidence type="ECO:0000256" key="4">
    <source>
        <dbReference type="ARBA" id="ARBA00022553"/>
    </source>
</evidence>
<dbReference type="STRING" id="411684.HPDFL43_08104"/>
<dbReference type="SMART" id="SM00387">
    <property type="entry name" value="HATPase_c"/>
    <property type="match status" value="1"/>
</dbReference>
<dbReference type="Pfam" id="PF08521">
    <property type="entry name" value="2CSK_N"/>
    <property type="match status" value="1"/>
</dbReference>
<dbReference type="PANTHER" id="PTHR45436">
    <property type="entry name" value="SENSOR HISTIDINE KINASE YKOH"/>
    <property type="match status" value="1"/>
</dbReference>
<keyword evidence="4" id="KW-0597">Phosphoprotein</keyword>
<dbReference type="InterPro" id="IPR003594">
    <property type="entry name" value="HATPase_dom"/>
</dbReference>
<dbReference type="GO" id="GO:0000155">
    <property type="term" value="F:phosphorelay sensor kinase activity"/>
    <property type="evidence" value="ECO:0007669"/>
    <property type="project" value="InterPro"/>
</dbReference>
<protein>
    <recommendedName>
        <fullName evidence="3">histidine kinase</fullName>
        <ecNumber evidence="3">2.7.13.3</ecNumber>
    </recommendedName>
</protein>
<keyword evidence="10 11" id="KW-0472">Membrane</keyword>
<keyword evidence="6 11" id="KW-0812">Transmembrane</keyword>
<dbReference type="InterPro" id="IPR036890">
    <property type="entry name" value="HATPase_C_sf"/>
</dbReference>
<keyword evidence="9" id="KW-0902">Two-component regulatory system</keyword>
<dbReference type="Pfam" id="PF00512">
    <property type="entry name" value="HisKA"/>
    <property type="match status" value="1"/>
</dbReference>
<dbReference type="HOGENOM" id="CLU_000445_89_37_5"/>
<gene>
    <name evidence="14" type="ORF">HPDFL43_08104</name>
</gene>
<evidence type="ECO:0000256" key="7">
    <source>
        <dbReference type="ARBA" id="ARBA00022777"/>
    </source>
</evidence>
<feature type="domain" description="HAMP" evidence="13">
    <location>
        <begin position="184"/>
        <end position="235"/>
    </location>
</feature>
<dbReference type="PROSITE" id="PS50885">
    <property type="entry name" value="HAMP"/>
    <property type="match status" value="1"/>
</dbReference>
<evidence type="ECO:0000256" key="5">
    <source>
        <dbReference type="ARBA" id="ARBA00022679"/>
    </source>
</evidence>
<accession>A9D9A7</accession>
<evidence type="ECO:0000256" key="9">
    <source>
        <dbReference type="ARBA" id="ARBA00023012"/>
    </source>
</evidence>
<dbReference type="InterPro" id="IPR050428">
    <property type="entry name" value="TCS_sensor_his_kinase"/>
</dbReference>
<evidence type="ECO:0000256" key="1">
    <source>
        <dbReference type="ARBA" id="ARBA00000085"/>
    </source>
</evidence>
<organism evidence="14 15">
    <name type="scientific">Hoeflea phototrophica (strain DSM 17068 / NCIMB 14078 / DFL-43)</name>
    <dbReference type="NCBI Taxonomy" id="411684"/>
    <lineage>
        <taxon>Bacteria</taxon>
        <taxon>Pseudomonadati</taxon>
        <taxon>Pseudomonadota</taxon>
        <taxon>Alphaproteobacteria</taxon>
        <taxon>Hyphomicrobiales</taxon>
        <taxon>Rhizobiaceae</taxon>
        <taxon>Hoeflea</taxon>
    </lineage>
</organism>
<evidence type="ECO:0000259" key="12">
    <source>
        <dbReference type="PROSITE" id="PS50109"/>
    </source>
</evidence>
<evidence type="ECO:0000256" key="10">
    <source>
        <dbReference type="ARBA" id="ARBA00023136"/>
    </source>
</evidence>
<dbReference type="OrthoDB" id="8673316at2"/>
<dbReference type="SUPFAM" id="SSF47384">
    <property type="entry name" value="Homodimeric domain of signal transducing histidine kinase"/>
    <property type="match status" value="1"/>
</dbReference>
<dbReference type="EC" id="2.7.13.3" evidence="3"/>
<dbReference type="InterPro" id="IPR003661">
    <property type="entry name" value="HisK_dim/P_dom"/>
</dbReference>
<evidence type="ECO:0000313" key="15">
    <source>
        <dbReference type="Proteomes" id="UP000004291"/>
    </source>
</evidence>
<dbReference type="InterPro" id="IPR013727">
    <property type="entry name" value="2CSK_N"/>
</dbReference>
<dbReference type="EMBL" id="ABIA03000002">
    <property type="protein sequence ID" value="EDQ32896.1"/>
    <property type="molecule type" value="Genomic_DNA"/>
</dbReference>
<evidence type="ECO:0000256" key="2">
    <source>
        <dbReference type="ARBA" id="ARBA00004370"/>
    </source>
</evidence>
<reference evidence="14 15" key="1">
    <citation type="submission" date="2007-10" db="EMBL/GenBank/DDBJ databases">
        <authorList>
            <person name="Wagner-Dobler I."/>
            <person name="Ferriera S."/>
            <person name="Johnson J."/>
            <person name="Kravitz S."/>
            <person name="Beeson K."/>
            <person name="Sutton G."/>
            <person name="Rogers Y.-H."/>
            <person name="Friedman R."/>
            <person name="Frazier M."/>
            <person name="Venter J.C."/>
        </authorList>
    </citation>
    <scope>NUCLEOTIDE SEQUENCE [LARGE SCALE GENOMIC DNA]</scope>
    <source>
        <strain evidence="14 15">DFL-43</strain>
    </source>
</reference>
<keyword evidence="15" id="KW-1185">Reference proteome</keyword>
<dbReference type="PANTHER" id="PTHR45436:SF1">
    <property type="entry name" value="SENSOR PROTEIN QSEC"/>
    <property type="match status" value="1"/>
</dbReference>
<sequence>MTETTSIGKRLTLLLAGVAALLSLLSWGMVTGLAREATQRTQDNVLAASATAIAETLRSEQGEVRLELPYAAFAMLGAISEDRVFYRVRADEKTLTGYDDLPSPDAGRQGQVVFETTEYSGAAIRTASISRPVLAGDGPVLVTVTVAQTRDGAGAIAAELSRFAGILSVAFFLIAVALSAFVAQTSLRPLNEIAAAVSRRGPSDLRPLVRAAPSELAPLLSALNRLMDRLRQSIRRSEDFITEAAHRVRTPLATVRAQAEIALRTVEGDSDKERLRRIIRAVDESSRSAGQLLDHATVAYRTEDLAQDPLDLADLTAQTVAAMEPTASMRDIRLNLETTPAQISGDAVLLENAIRNVLDNAIKYSPEDTTVSLRIAVSGNEAHLSVNDQGPGLGDEPVAALTERFRRGNNTASIVGSGLGLTIAADVLRAHGGRLELASARNGSGGACVSLVLPLG</sequence>
<dbReference type="InterPro" id="IPR003660">
    <property type="entry name" value="HAMP_dom"/>
</dbReference>
<dbReference type="Pfam" id="PF02518">
    <property type="entry name" value="HATPase_c"/>
    <property type="match status" value="1"/>
</dbReference>
<keyword evidence="8 11" id="KW-1133">Transmembrane helix</keyword>
<dbReference type="eggNOG" id="COG2205">
    <property type="taxonomic scope" value="Bacteria"/>
</dbReference>
<dbReference type="Gene3D" id="6.10.340.10">
    <property type="match status" value="1"/>
</dbReference>
<evidence type="ECO:0000256" key="11">
    <source>
        <dbReference type="SAM" id="Phobius"/>
    </source>
</evidence>
<dbReference type="CDD" id="cd00082">
    <property type="entry name" value="HisKA"/>
    <property type="match status" value="1"/>
</dbReference>
<reference evidence="14 15" key="2">
    <citation type="submission" date="2012-06" db="EMBL/GenBank/DDBJ databases">
        <authorList>
            <person name="Fiebig A."/>
        </authorList>
    </citation>
    <scope>NUCLEOTIDE SEQUENCE [LARGE SCALE GENOMIC DNA]</scope>
    <source>
        <strain evidence="14 15">DFL-43</strain>
    </source>
</reference>
<keyword evidence="5 14" id="KW-0808">Transferase</keyword>
<evidence type="ECO:0000259" key="13">
    <source>
        <dbReference type="PROSITE" id="PS50885"/>
    </source>
</evidence>
<dbReference type="SMART" id="SM00388">
    <property type="entry name" value="HisKA"/>
    <property type="match status" value="1"/>
</dbReference>
<evidence type="ECO:0000256" key="6">
    <source>
        <dbReference type="ARBA" id="ARBA00022692"/>
    </source>
</evidence>
<dbReference type="InterPro" id="IPR005467">
    <property type="entry name" value="His_kinase_dom"/>
</dbReference>
<dbReference type="RefSeq" id="WP_007197400.1">
    <property type="nucleotide sequence ID" value="NZ_CM002917.1"/>
</dbReference>
<evidence type="ECO:0000256" key="8">
    <source>
        <dbReference type="ARBA" id="ARBA00022989"/>
    </source>
</evidence>
<feature type="transmembrane region" description="Helical" evidence="11">
    <location>
        <begin position="163"/>
        <end position="183"/>
    </location>
</feature>
<comment type="catalytic activity">
    <reaction evidence="1">
        <text>ATP + protein L-histidine = ADP + protein N-phospho-L-histidine.</text>
        <dbReference type="EC" id="2.7.13.3"/>
    </reaction>
</comment>
<dbReference type="InterPro" id="IPR004358">
    <property type="entry name" value="Sig_transdc_His_kin-like_C"/>
</dbReference>
<keyword evidence="7 14" id="KW-0418">Kinase</keyword>
<dbReference type="Proteomes" id="UP000004291">
    <property type="component" value="Chromosome"/>
</dbReference>
<dbReference type="PROSITE" id="PS50109">
    <property type="entry name" value="HIS_KIN"/>
    <property type="match status" value="1"/>
</dbReference>
<dbReference type="PRINTS" id="PR00344">
    <property type="entry name" value="BCTRLSENSOR"/>
</dbReference>
<dbReference type="Gene3D" id="1.10.287.130">
    <property type="match status" value="1"/>
</dbReference>